<dbReference type="Gene3D" id="1.20.58.1100">
    <property type="match status" value="1"/>
</dbReference>
<sequence>MSDSFFELMGIQWNESSHFKLLGKSNKPYQFFREKQQKMISDARKTVQEYLEVYKHESIIDCIKAIISTRIAQKKTNPLIAQFIQKPTKYITIQQLHERILSSQSKSELQFKKQFFSELNQESITDYEQLLKCVLFPLKRKYDSVKYYEVVSEIIQFGFQRNRITRPKLKKIVSLTMEKIGLLEAKIKKGEKTIFNQLYLKSLREMKKIFSTILNKEDELVIQYLSDSFENILNTLKKKRKYKSNDNAFTECSQEFSQILNNDEEIKAEEIFRHIKENLNFLQKCFGIPDSIQATILKNLENWNYPINTIEFLEERLSKISNHSLYSKHNFENETHYNNWMESEKFQLKKIIRSTEEIQQQIQHSKHKQIQLSNYLQTEMKFKKPTANKISVSLLAIQGIKANNPQSKIFAKFDYENLRGKTTAIPIEKKIKWPNAQVFTFVLSQKNSPITISLWEAKNNSEKYIPLGKIDIDTGSLNINTRKVAWITLKKSKSTDQVSGKAKISMEHFIEEKEPDPDILKQIYISPSKGISTKQTTTSLLDFHNILIDIIEKALCSPFGVLSRRKEEEENLENFGINEINDIDSQNISQKSGINTWHILSILVSPVFADLITEFVLRFGLNENYLRVTLLDILTRNLEEDRRILFSVDFLLTKIEQQLRDNSQFGAFTRKENILLRQIFQRLLDLVALNIQQFSLIFPQNKPSGCLHHCINIFSTLINISQIPNFEISFDLYYEKREELGLTSTTNVYLTEIQQRASQTEILLSILIISGIYENYFNIFNPLALETLDTYIEELKTAVEGLFLEPQHHNGIAKPRIMEVFEPKQETEELSEFFHLLETEKDKIKMLTVVDLVQQQITDINEYLFSQSFPKHFPLLEITVLQYTKILFTDIFKLMISDNSYKINNFLLSKKLTKFNSILSNLDIRSLELFPVSRIFLPILKAWLEYLRQEKERWIENTLLNNANDRQFFASQGNMLIFDLFKTYQIELEFLSKLDWNDNNYHKIIVRFSKMIDKITKFLIAKIYESFHFEEISSGIKQENSFQSMCMILNLFPIMSDSVNSITITEESQRERTKFYTITSYFCSLISILNKIIDKFQLLKLDIKSLLKKNETNENNLQNIKSPLNFNSLYSNTEDDTNLKITTLIEFIVESIDPEILTLFEHMISVHLRSSEYNQNKSKTKRRRNFIEKDVQIRKHYARKLIAPLYTYLQYQTYIYSANLPQNIYLQFFEILFNSTFENLKKVMIPHSFLSLEPQNTGYFLHKPQTQIKSLPKEHSLIFHYTIEILKSFFFSNGNGVSAQKIQNRVFDLQVIIELFQKDTQYLIDLIHLQIPQKNVLIDFCMEKQTTLDENSKLWLRTVLSILFGRSKEKIVLEFIQSLKWEAL</sequence>
<dbReference type="InterPro" id="IPR035892">
    <property type="entry name" value="C2_domain_sf"/>
</dbReference>
<reference evidence="3" key="1">
    <citation type="submission" date="2022-10" db="EMBL/GenBank/DDBJ databases">
        <title>Novel sulphate-reducing endosymbionts in the free-living metamonad Anaeramoeba.</title>
        <authorList>
            <person name="Jerlstrom-Hultqvist J."/>
            <person name="Cepicka I."/>
            <person name="Gallot-Lavallee L."/>
            <person name="Salas-Leiva D."/>
            <person name="Curtis B.A."/>
            <person name="Zahonova K."/>
            <person name="Pipaliya S."/>
            <person name="Dacks J."/>
            <person name="Roger A.J."/>
        </authorList>
    </citation>
    <scope>NUCLEOTIDE SEQUENCE</scope>
    <source>
        <strain evidence="3">BMAN</strain>
    </source>
</reference>
<feature type="domain" description="C2" evidence="1">
    <location>
        <begin position="366"/>
        <end position="487"/>
    </location>
</feature>
<evidence type="ECO:0000259" key="1">
    <source>
        <dbReference type="PROSITE" id="PS50004"/>
    </source>
</evidence>
<keyword evidence="4" id="KW-1185">Reference proteome</keyword>
<evidence type="ECO:0000259" key="2">
    <source>
        <dbReference type="PROSITE" id="PS51259"/>
    </source>
</evidence>
<dbReference type="PROSITE" id="PS50004">
    <property type="entry name" value="C2"/>
    <property type="match status" value="1"/>
</dbReference>
<gene>
    <name evidence="3" type="ORF">M0811_13350</name>
</gene>
<dbReference type="Gene3D" id="2.60.40.150">
    <property type="entry name" value="C2 domain"/>
    <property type="match status" value="1"/>
</dbReference>
<accession>A0A9Q0L6E9</accession>
<dbReference type="PROSITE" id="PS51259">
    <property type="entry name" value="MHD2"/>
    <property type="match status" value="1"/>
</dbReference>
<organism evidence="3 4">
    <name type="scientific">Anaeramoeba ignava</name>
    <name type="common">Anaerobic marine amoeba</name>
    <dbReference type="NCBI Taxonomy" id="1746090"/>
    <lineage>
        <taxon>Eukaryota</taxon>
        <taxon>Metamonada</taxon>
        <taxon>Anaeramoebidae</taxon>
        <taxon>Anaeramoeba</taxon>
    </lineage>
</organism>
<protein>
    <submittedName>
        <fullName evidence="3">Uncharacterized protein</fullName>
    </submittedName>
</protein>
<dbReference type="EMBL" id="JAPDFW010000137">
    <property type="protein sequence ID" value="KAJ5066670.1"/>
    <property type="molecule type" value="Genomic_DNA"/>
</dbReference>
<dbReference type="InterPro" id="IPR014772">
    <property type="entry name" value="Munc13_dom-2"/>
</dbReference>
<dbReference type="Proteomes" id="UP001149090">
    <property type="component" value="Unassembled WGS sequence"/>
</dbReference>
<comment type="caution">
    <text evidence="3">The sequence shown here is derived from an EMBL/GenBank/DDBJ whole genome shotgun (WGS) entry which is preliminary data.</text>
</comment>
<feature type="domain" description="MHD2" evidence="2">
    <location>
        <begin position="1199"/>
        <end position="1327"/>
    </location>
</feature>
<evidence type="ECO:0000313" key="3">
    <source>
        <dbReference type="EMBL" id="KAJ5066670.1"/>
    </source>
</evidence>
<dbReference type="InterPro" id="IPR000008">
    <property type="entry name" value="C2_dom"/>
</dbReference>
<name>A0A9Q0L6E9_ANAIG</name>
<proteinExistence type="predicted"/>
<evidence type="ECO:0000313" key="4">
    <source>
        <dbReference type="Proteomes" id="UP001149090"/>
    </source>
</evidence>